<keyword evidence="1" id="KW-0596">Phosphopantetheine</keyword>
<sequence>TLHVDEPSPHVDWSAGAVELLTEARSWDELDRPRRAAVSSFGISGTNAHVIIEQGDPVVPAPDEEFDLPAVPWILSAKSPEALAGQAGRLAAWATPDIPITAAGAALAAGRAALDHRAVIVGSERDELLAGLRALAGGSDAPGVLTGSGQAGRLALLFTGQGSQRPGMGRELAETFPVFAEALEEACALLDPQLPYPLREVMFTDPGGVLNETGMTQPALFAFEVALYRLIESFGVRPDVLIGHSVGEIAAAHVAGVFSLADACTLIATRARLMDALPKDGAMLAVAAPEADVLPLLAGREDRAGIAAVNGPAAVVVSGDEAAIAEIESRTEARTRRLRVSHAFHSPLMEPMLADFAEAIGGITFHEPTIPIISNVTGRLADSGQLTDPSYWVEHVRVAVRFADGVAAADAAVLLEVGPDGILTGMAQQALADGVFIPAARRDREEAGAFVQALGRLHASGVTVDWDAYFGAAPALHVDLPTYAFQRRRYWLEAPGPAERPTEHVGLFEVDWVPVPAAGAVPAAGPATGPATGPASDSGDVVLPWESPADDGDEHARARAAVLRVLAAVQERLGGNQPASGRLVIATEGATGDTPDLAGAAVWGLVRSVQTEYPDRFVLLDHDGSIDGLTGNPADGLTGNPADGLAGGPADGRTGSPADGIVAAALAYDEPQLAIRAGTIHVPRLARRDQPAGDPPWNPDGTVLVTGGTGALGRTVTRHLVATHGVRNLVLVTRDPRSPGAVAVAAELAGLGAHAELVACDVTDRDALAGLIGSCETLTGVVHIAGVLDDGVVPALTPQRLDTVWRTKAETAWLLHELTRDRDLSAFVLFSSCAATLGSAGQANYAAANAFLDGLARHRRALGLPATALAWGLWDNSAGGMAGTLATSDLARWARLGVAPMPQDKALELLDSALAGNAVTTLPARLSLANVAEPAPVMLRAMLRKPIERRAADGPDEVPLAQALRGQSPEQQERTLLDLVRGQAALVLGHVTPNVISATGAFKEAGFDSLTAVELRNRLNTATGLHLPSSLLFDYPSPQALTEHLRTELLGGSATAATAVRTTGHDEPIAIVGMACRYPGGVRSPEDLWELVAQARDAVGEFPTDRGWDLDRLFDPDPGKRGTTYTRHGGFLYDAADFDAAFFGISPREALAMDPQQRLLLEASWEALEDAGIDPATLRGSQTGVFTGIAPMEYGPRRYEGADHVEGYLLTGGLASVASGRVSYTLGFEGPAVTVDTACSSSLVALHLAAQALRSGECDLAMAGGAMVMASPGTFVEFSRQRGLSPDGRCKAFSADADGTGWSEGVGVLLVERLSDARRNGHQVLAVIRGSAINQDGASNGLAAPNGPSQQRVIRQALANAGLSAADVDAVEAHGTGTKLGDPIEAQALIATYGQERQDQPLWLGSLKSNLGHAQAAAGVAGVIKMVMAMRHGVLPQTLHVGEPSPHVDWSAGAVELLTEARPWDQADRPRRAAVSSFGVSGTNAHVIIEQGDPVDETVREDPRLPVVPWLVSAKSREALGAQAGRLASWITARPEVDLADVAWSLAAGRA</sequence>
<dbReference type="GO" id="GO:0031177">
    <property type="term" value="F:phosphopantetheine binding"/>
    <property type="evidence" value="ECO:0007669"/>
    <property type="project" value="InterPro"/>
</dbReference>
<dbReference type="Pfam" id="PF00698">
    <property type="entry name" value="Acyl_transf_1"/>
    <property type="match status" value="1"/>
</dbReference>
<evidence type="ECO:0000313" key="9">
    <source>
        <dbReference type="EMBL" id="TDC84410.1"/>
    </source>
</evidence>
<feature type="non-terminal residue" evidence="9">
    <location>
        <position position="1551"/>
    </location>
</feature>
<dbReference type="PANTHER" id="PTHR43775">
    <property type="entry name" value="FATTY ACID SYNTHASE"/>
    <property type="match status" value="1"/>
</dbReference>
<dbReference type="GO" id="GO:0004312">
    <property type="term" value="F:fatty acid synthase activity"/>
    <property type="evidence" value="ECO:0007669"/>
    <property type="project" value="TreeGrafter"/>
</dbReference>
<dbReference type="Proteomes" id="UP000295258">
    <property type="component" value="Unassembled WGS sequence"/>
</dbReference>
<dbReference type="InterPro" id="IPR032821">
    <property type="entry name" value="PKS_assoc"/>
</dbReference>
<feature type="non-terminal residue" evidence="9">
    <location>
        <position position="1"/>
    </location>
</feature>
<keyword evidence="3" id="KW-0808">Transferase</keyword>
<dbReference type="Gene3D" id="3.40.366.10">
    <property type="entry name" value="Malonyl-Coenzyme A Acyl Carrier Protein, domain 2"/>
    <property type="match status" value="1"/>
</dbReference>
<evidence type="ECO:0000259" key="8">
    <source>
        <dbReference type="PROSITE" id="PS52004"/>
    </source>
</evidence>
<dbReference type="InterPro" id="IPR014031">
    <property type="entry name" value="Ketoacyl_synth_C"/>
</dbReference>
<dbReference type="Pfam" id="PF00550">
    <property type="entry name" value="PP-binding"/>
    <property type="match status" value="1"/>
</dbReference>
<dbReference type="SMART" id="SM00822">
    <property type="entry name" value="PKS_KR"/>
    <property type="match status" value="1"/>
</dbReference>
<dbReference type="FunFam" id="3.40.366.10:FF:000002">
    <property type="entry name" value="Probable polyketide synthase 2"/>
    <property type="match status" value="1"/>
</dbReference>
<dbReference type="InterPro" id="IPR057326">
    <property type="entry name" value="KR_dom"/>
</dbReference>
<dbReference type="InterPro" id="IPR050091">
    <property type="entry name" value="PKS_NRPS_Biosynth_Enz"/>
</dbReference>
<evidence type="ECO:0000259" key="7">
    <source>
        <dbReference type="PROSITE" id="PS50075"/>
    </source>
</evidence>
<dbReference type="Pfam" id="PF22953">
    <property type="entry name" value="SpnB_Rossmann"/>
    <property type="match status" value="1"/>
</dbReference>
<evidence type="ECO:0000256" key="3">
    <source>
        <dbReference type="ARBA" id="ARBA00022679"/>
    </source>
</evidence>
<feature type="domain" description="Carrier" evidence="7">
    <location>
        <begin position="967"/>
        <end position="1049"/>
    </location>
</feature>
<dbReference type="FunFam" id="1.10.1200.10:FF:000007">
    <property type="entry name" value="Probable polyketide synthase pks17"/>
    <property type="match status" value="1"/>
</dbReference>
<keyword evidence="4" id="KW-0511">Multifunctional enzyme</keyword>
<dbReference type="PROSITE" id="PS52004">
    <property type="entry name" value="KS3_2"/>
    <property type="match status" value="1"/>
</dbReference>
<dbReference type="Gene3D" id="3.40.47.10">
    <property type="match status" value="2"/>
</dbReference>
<dbReference type="PROSITE" id="PS00606">
    <property type="entry name" value="KS3_1"/>
    <property type="match status" value="1"/>
</dbReference>
<dbReference type="SUPFAM" id="SSF55048">
    <property type="entry name" value="Probable ACP-binding domain of malonyl-CoA ACP transacylase"/>
    <property type="match status" value="1"/>
</dbReference>
<dbReference type="SUPFAM" id="SSF53901">
    <property type="entry name" value="Thiolase-like"/>
    <property type="match status" value="2"/>
</dbReference>
<gene>
    <name evidence="9" type="ORF">E1292_49455</name>
</gene>
<dbReference type="PROSITE" id="PS50075">
    <property type="entry name" value="CARRIER"/>
    <property type="match status" value="1"/>
</dbReference>
<dbReference type="SMART" id="SM00825">
    <property type="entry name" value="PKS_KS"/>
    <property type="match status" value="1"/>
</dbReference>
<dbReference type="Pfam" id="PF08659">
    <property type="entry name" value="KR"/>
    <property type="match status" value="1"/>
</dbReference>
<accession>A0A4R4U113</accession>
<dbReference type="Gene3D" id="1.10.1200.10">
    <property type="entry name" value="ACP-like"/>
    <property type="match status" value="1"/>
</dbReference>
<dbReference type="Pfam" id="PF16197">
    <property type="entry name" value="KAsynt_C_assoc"/>
    <property type="match status" value="2"/>
</dbReference>
<dbReference type="InterPro" id="IPR016035">
    <property type="entry name" value="Acyl_Trfase/lysoPLipase"/>
</dbReference>
<evidence type="ECO:0000256" key="2">
    <source>
        <dbReference type="ARBA" id="ARBA00022553"/>
    </source>
</evidence>
<dbReference type="InterPro" id="IPR009081">
    <property type="entry name" value="PP-bd_ACP"/>
</dbReference>
<dbReference type="InterPro" id="IPR016036">
    <property type="entry name" value="Malonyl_transacylase_ACP-bd"/>
</dbReference>
<dbReference type="FunFam" id="3.40.47.10:FF:000019">
    <property type="entry name" value="Polyketide synthase type I"/>
    <property type="match status" value="1"/>
</dbReference>
<dbReference type="Pfam" id="PF02801">
    <property type="entry name" value="Ketoacyl-synt_C"/>
    <property type="match status" value="1"/>
</dbReference>
<dbReference type="SUPFAM" id="SSF52151">
    <property type="entry name" value="FabD/lysophospholipase-like"/>
    <property type="match status" value="1"/>
</dbReference>
<dbReference type="InterPro" id="IPR014030">
    <property type="entry name" value="Ketoacyl_synth_N"/>
</dbReference>
<dbReference type="CDD" id="cd00833">
    <property type="entry name" value="PKS"/>
    <property type="match status" value="1"/>
</dbReference>
<dbReference type="SUPFAM" id="SSF51735">
    <property type="entry name" value="NAD(P)-binding Rossmann-fold domains"/>
    <property type="match status" value="2"/>
</dbReference>
<dbReference type="InterPro" id="IPR001227">
    <property type="entry name" value="Ac_transferase_dom_sf"/>
</dbReference>
<feature type="region of interest" description="Disordered" evidence="6">
    <location>
        <begin position="630"/>
        <end position="656"/>
    </location>
</feature>
<evidence type="ECO:0000256" key="1">
    <source>
        <dbReference type="ARBA" id="ARBA00022450"/>
    </source>
</evidence>
<dbReference type="InterPro" id="IPR020806">
    <property type="entry name" value="PKS_PP-bd"/>
</dbReference>
<dbReference type="GO" id="GO:0006633">
    <property type="term" value="P:fatty acid biosynthetic process"/>
    <property type="evidence" value="ECO:0007669"/>
    <property type="project" value="InterPro"/>
</dbReference>
<comment type="caution">
    <text evidence="9">The sequence shown here is derived from an EMBL/GenBank/DDBJ whole genome shotgun (WGS) entry which is preliminary data.</text>
</comment>
<evidence type="ECO:0000256" key="5">
    <source>
        <dbReference type="ARBA" id="ARBA00023315"/>
    </source>
</evidence>
<keyword evidence="10" id="KW-1185">Reference proteome</keyword>
<keyword evidence="5" id="KW-0012">Acyltransferase</keyword>
<dbReference type="InterPro" id="IPR036291">
    <property type="entry name" value="NAD(P)-bd_dom_sf"/>
</dbReference>
<keyword evidence="2" id="KW-0597">Phosphoprotein</keyword>
<dbReference type="InterPro" id="IPR055123">
    <property type="entry name" value="SpnB-like_Rossmann"/>
</dbReference>
<dbReference type="EMBL" id="SMKO01000340">
    <property type="protein sequence ID" value="TDC84410.1"/>
    <property type="molecule type" value="Genomic_DNA"/>
</dbReference>
<dbReference type="Gene3D" id="3.30.70.3290">
    <property type="match status" value="1"/>
</dbReference>
<dbReference type="InterPro" id="IPR013968">
    <property type="entry name" value="PKS_KR"/>
</dbReference>
<evidence type="ECO:0000313" key="10">
    <source>
        <dbReference type="Proteomes" id="UP000295258"/>
    </source>
</evidence>
<dbReference type="InterPro" id="IPR018201">
    <property type="entry name" value="Ketoacyl_synth_AS"/>
</dbReference>
<dbReference type="CDD" id="cd08956">
    <property type="entry name" value="KR_3_FAS_SDR_x"/>
    <property type="match status" value="1"/>
</dbReference>
<dbReference type="SMART" id="SM01294">
    <property type="entry name" value="PKS_PP_betabranch"/>
    <property type="match status" value="1"/>
</dbReference>
<dbReference type="InterPro" id="IPR016039">
    <property type="entry name" value="Thiolase-like"/>
</dbReference>
<dbReference type="GO" id="GO:0004315">
    <property type="term" value="F:3-oxoacyl-[acyl-carrier-protein] synthase activity"/>
    <property type="evidence" value="ECO:0007669"/>
    <property type="project" value="InterPro"/>
</dbReference>
<dbReference type="SMART" id="SM00827">
    <property type="entry name" value="PKS_AT"/>
    <property type="match status" value="1"/>
</dbReference>
<protein>
    <submittedName>
        <fullName evidence="9">SDR family NAD(P)-dependent oxidoreductase</fullName>
    </submittedName>
</protein>
<dbReference type="InterPro" id="IPR014043">
    <property type="entry name" value="Acyl_transferase_dom"/>
</dbReference>
<evidence type="ECO:0000256" key="4">
    <source>
        <dbReference type="ARBA" id="ARBA00023268"/>
    </source>
</evidence>
<dbReference type="Gene3D" id="3.40.50.720">
    <property type="entry name" value="NAD(P)-binding Rossmann-like Domain"/>
    <property type="match status" value="1"/>
</dbReference>
<dbReference type="SUPFAM" id="SSF47336">
    <property type="entry name" value="ACP-like"/>
    <property type="match status" value="1"/>
</dbReference>
<dbReference type="InterPro" id="IPR036736">
    <property type="entry name" value="ACP-like_sf"/>
</dbReference>
<name>A0A4R4U113_9ACTN</name>
<feature type="domain" description="Ketosynthase family 3 (KS3)" evidence="8">
    <location>
        <begin position="1066"/>
        <end position="1491"/>
    </location>
</feature>
<dbReference type="Pfam" id="PF00109">
    <property type="entry name" value="ketoacyl-synt"/>
    <property type="match status" value="1"/>
</dbReference>
<dbReference type="InterPro" id="IPR020841">
    <property type="entry name" value="PKS_Beta-ketoAc_synthase_dom"/>
</dbReference>
<evidence type="ECO:0000256" key="6">
    <source>
        <dbReference type="SAM" id="MobiDB-lite"/>
    </source>
</evidence>
<dbReference type="InterPro" id="IPR006162">
    <property type="entry name" value="Ppantetheine_attach_site"/>
</dbReference>
<reference evidence="9 10" key="1">
    <citation type="submission" date="2019-03" db="EMBL/GenBank/DDBJ databases">
        <title>Draft genome sequences of novel Actinobacteria.</title>
        <authorList>
            <person name="Sahin N."/>
            <person name="Ay H."/>
            <person name="Saygin H."/>
        </authorList>
    </citation>
    <scope>NUCLEOTIDE SEQUENCE [LARGE SCALE GENOMIC DNA]</scope>
    <source>
        <strain evidence="9 10">KC310</strain>
    </source>
</reference>
<dbReference type="PANTHER" id="PTHR43775:SF51">
    <property type="entry name" value="INACTIVE PHENOLPHTHIOCEROL SYNTHESIS POLYKETIDE SYNTHASE TYPE I PKS1-RELATED"/>
    <property type="match status" value="1"/>
</dbReference>
<dbReference type="PROSITE" id="PS00012">
    <property type="entry name" value="PHOSPHOPANTETHEINE"/>
    <property type="match status" value="1"/>
</dbReference>
<proteinExistence type="predicted"/>
<organism evidence="9 10">
    <name type="scientific">Nonomuraea deserti</name>
    <dbReference type="NCBI Taxonomy" id="1848322"/>
    <lineage>
        <taxon>Bacteria</taxon>
        <taxon>Bacillati</taxon>
        <taxon>Actinomycetota</taxon>
        <taxon>Actinomycetes</taxon>
        <taxon>Streptosporangiales</taxon>
        <taxon>Streptosporangiaceae</taxon>
        <taxon>Nonomuraea</taxon>
    </lineage>
</organism>
<dbReference type="SMART" id="SM00823">
    <property type="entry name" value="PKS_PP"/>
    <property type="match status" value="1"/>
</dbReference>